<name>A0A1G6W323_9ACTN</name>
<dbReference type="STRING" id="1045774.SAMN05421872_109126"/>
<dbReference type="GO" id="GO:0022857">
    <property type="term" value="F:transmembrane transporter activity"/>
    <property type="evidence" value="ECO:0007669"/>
    <property type="project" value="InterPro"/>
</dbReference>
<dbReference type="PANTHER" id="PTHR42770:SF7">
    <property type="entry name" value="MEMBRANE PROTEIN"/>
    <property type="match status" value="1"/>
</dbReference>
<dbReference type="Gene3D" id="1.20.1740.10">
    <property type="entry name" value="Amino acid/polyamine transporter I"/>
    <property type="match status" value="1"/>
</dbReference>
<dbReference type="AlphaFoldDB" id="A0A1G6W323"/>
<evidence type="ECO:0000256" key="4">
    <source>
        <dbReference type="ARBA" id="ARBA00022989"/>
    </source>
</evidence>
<evidence type="ECO:0000256" key="3">
    <source>
        <dbReference type="ARBA" id="ARBA00022692"/>
    </source>
</evidence>
<comment type="subcellular location">
    <subcellularLocation>
        <location evidence="1">Cell membrane</location>
        <topology evidence="1">Multi-pass membrane protein</topology>
    </subcellularLocation>
</comment>
<dbReference type="Proteomes" id="UP000199034">
    <property type="component" value="Unassembled WGS sequence"/>
</dbReference>
<keyword evidence="4" id="KW-1133">Transmembrane helix</keyword>
<evidence type="ECO:0000256" key="5">
    <source>
        <dbReference type="ARBA" id="ARBA00023136"/>
    </source>
</evidence>
<dbReference type="Pfam" id="PF13520">
    <property type="entry name" value="AA_permease_2"/>
    <property type="match status" value="1"/>
</dbReference>
<evidence type="ECO:0000256" key="1">
    <source>
        <dbReference type="ARBA" id="ARBA00004651"/>
    </source>
</evidence>
<protein>
    <submittedName>
        <fullName evidence="6">Basic amino acid/polyamine antiporter, APA family</fullName>
    </submittedName>
</protein>
<accession>A0A1G6W323</accession>
<dbReference type="InterPro" id="IPR050367">
    <property type="entry name" value="APC_superfamily"/>
</dbReference>
<keyword evidence="2" id="KW-1003">Cell membrane</keyword>
<dbReference type="EMBL" id="FMZM01000009">
    <property type="protein sequence ID" value="SDD59445.1"/>
    <property type="molecule type" value="Genomic_DNA"/>
</dbReference>
<evidence type="ECO:0000313" key="6">
    <source>
        <dbReference type="EMBL" id="SDD59445.1"/>
    </source>
</evidence>
<evidence type="ECO:0000256" key="2">
    <source>
        <dbReference type="ARBA" id="ARBA00022475"/>
    </source>
</evidence>
<keyword evidence="3" id="KW-0812">Transmembrane</keyword>
<proteinExistence type="predicted"/>
<evidence type="ECO:0000313" key="7">
    <source>
        <dbReference type="Proteomes" id="UP000199034"/>
    </source>
</evidence>
<dbReference type="RefSeq" id="WP_090858784.1">
    <property type="nucleotide sequence ID" value="NZ_FMZM01000009.1"/>
</dbReference>
<keyword evidence="7" id="KW-1185">Reference proteome</keyword>
<dbReference type="InterPro" id="IPR002293">
    <property type="entry name" value="AA/rel_permease1"/>
</dbReference>
<sequence>MTPPTLARRLGTTDAVVVGLSAMIGAGIFSVFAPAAEAAGGRGLLIGLVVAAVVATCNAVSTAQLAAAYPSSGGSYVYGREVLGEWWGFLAGWAFVVGKTASCAAMAMTFAAYAVPGSAWVMRGAAVAAVLLLTAANLRGVTRTASVARVLLVVTLVAVVGTTIAIALGDPASPAERDLGAVDCGALGVLQAAGLLFFAFAGYARIATLAEEVREPATLTRAVLVALGVAVVLYGAVAVVVVRALGDDLAQTITPLADAAEAAGVGWAGPVIRVGAATASLGALLALLAGVGRTSLAMARERDLPGWLASISPQHRVPDHAQLTIAALVVALVLVADLRQAIGFSSCGVLVYYAVANLSALRQPAAQRRSPRAVAVLGLVGCVVLVATLPTASLVGGVVVLAVGVMGRAVRLRRDDR</sequence>
<reference evidence="6 7" key="1">
    <citation type="submission" date="2016-10" db="EMBL/GenBank/DDBJ databases">
        <authorList>
            <person name="de Groot N.N."/>
        </authorList>
    </citation>
    <scope>NUCLEOTIDE SEQUENCE [LARGE SCALE GENOMIC DNA]</scope>
    <source>
        <strain evidence="6 7">CGMCC 4.6858</strain>
    </source>
</reference>
<dbReference type="PANTHER" id="PTHR42770">
    <property type="entry name" value="AMINO ACID TRANSPORTER-RELATED"/>
    <property type="match status" value="1"/>
</dbReference>
<dbReference type="PIRSF" id="PIRSF006060">
    <property type="entry name" value="AA_transporter"/>
    <property type="match status" value="1"/>
</dbReference>
<dbReference type="GO" id="GO:0005886">
    <property type="term" value="C:plasma membrane"/>
    <property type="evidence" value="ECO:0007669"/>
    <property type="project" value="UniProtKB-SubCell"/>
</dbReference>
<organism evidence="6 7">
    <name type="scientific">Nocardioides lianchengensis</name>
    <dbReference type="NCBI Taxonomy" id="1045774"/>
    <lineage>
        <taxon>Bacteria</taxon>
        <taxon>Bacillati</taxon>
        <taxon>Actinomycetota</taxon>
        <taxon>Actinomycetes</taxon>
        <taxon>Propionibacteriales</taxon>
        <taxon>Nocardioidaceae</taxon>
        <taxon>Nocardioides</taxon>
    </lineage>
</organism>
<gene>
    <name evidence="6" type="ORF">SAMN05421872_109126</name>
</gene>
<keyword evidence="5" id="KW-0472">Membrane</keyword>
<dbReference type="OrthoDB" id="259687at2"/>